<evidence type="ECO:0000256" key="5">
    <source>
        <dbReference type="ARBA" id="ARBA00023159"/>
    </source>
</evidence>
<dbReference type="InterPro" id="IPR016177">
    <property type="entry name" value="DNA-bd_dom_sf"/>
</dbReference>
<keyword evidence="4" id="KW-0238">DNA-binding</keyword>
<keyword evidence="6" id="KW-0804">Transcription</keyword>
<dbReference type="Proteomes" id="UP000504608">
    <property type="component" value="Unplaced"/>
</dbReference>
<dbReference type="InterPro" id="IPR051758">
    <property type="entry name" value="ERF/AP2-like"/>
</dbReference>
<dbReference type="KEGG" id="cmax:111494343"/>
<dbReference type="FunFam" id="3.30.730.10:FF:000001">
    <property type="entry name" value="Ethylene-responsive transcription factor 2"/>
    <property type="match status" value="1"/>
</dbReference>
<feature type="compositionally biased region" description="Polar residues" evidence="9">
    <location>
        <begin position="53"/>
        <end position="62"/>
    </location>
</feature>
<dbReference type="PANTHER" id="PTHR31657:SF40">
    <property type="entry name" value="ETHYLENE-RESPONSIVE TRANSCRIPTION FACTOR ERF062"/>
    <property type="match status" value="1"/>
</dbReference>
<dbReference type="PRINTS" id="PR00367">
    <property type="entry name" value="ETHRSPELEMNT"/>
</dbReference>
<evidence type="ECO:0000313" key="12">
    <source>
        <dbReference type="RefSeq" id="XP_023000034.1"/>
    </source>
</evidence>
<keyword evidence="11" id="KW-1185">Reference proteome</keyword>
<evidence type="ECO:0000313" key="11">
    <source>
        <dbReference type="Proteomes" id="UP000504608"/>
    </source>
</evidence>
<evidence type="ECO:0000256" key="1">
    <source>
        <dbReference type="ARBA" id="ARBA00004123"/>
    </source>
</evidence>
<feature type="domain" description="AP2/ERF" evidence="10">
    <location>
        <begin position="218"/>
        <end position="275"/>
    </location>
</feature>
<reference evidence="12" key="1">
    <citation type="submission" date="2025-08" db="UniProtKB">
        <authorList>
            <consortium name="RefSeq"/>
        </authorList>
    </citation>
    <scope>IDENTIFICATION</scope>
    <source>
        <tissue evidence="12">Young leaves</tissue>
    </source>
</reference>
<keyword evidence="3" id="KW-0805">Transcription regulation</keyword>
<feature type="compositionally biased region" description="Gly residues" evidence="9">
    <location>
        <begin position="350"/>
        <end position="359"/>
    </location>
</feature>
<dbReference type="CDD" id="cd00018">
    <property type="entry name" value="AP2"/>
    <property type="match status" value="1"/>
</dbReference>
<dbReference type="AlphaFoldDB" id="A0A6J1KIS5"/>
<feature type="region of interest" description="Disordered" evidence="9">
    <location>
        <begin position="53"/>
        <end position="75"/>
    </location>
</feature>
<evidence type="ECO:0000256" key="4">
    <source>
        <dbReference type="ARBA" id="ARBA00023125"/>
    </source>
</evidence>
<dbReference type="SUPFAM" id="SSF54171">
    <property type="entry name" value="DNA-binding domain"/>
    <property type="match status" value="1"/>
</dbReference>
<evidence type="ECO:0000256" key="7">
    <source>
        <dbReference type="ARBA" id="ARBA00023242"/>
    </source>
</evidence>
<evidence type="ECO:0000256" key="3">
    <source>
        <dbReference type="ARBA" id="ARBA00023015"/>
    </source>
</evidence>
<keyword evidence="7" id="KW-0539">Nucleus</keyword>
<gene>
    <name evidence="12" type="primary">LOC111494343</name>
</gene>
<dbReference type="GO" id="GO:0000976">
    <property type="term" value="F:transcription cis-regulatory region binding"/>
    <property type="evidence" value="ECO:0007669"/>
    <property type="project" value="UniProtKB-ARBA"/>
</dbReference>
<dbReference type="Pfam" id="PF00847">
    <property type="entry name" value="AP2"/>
    <property type="match status" value="1"/>
</dbReference>
<dbReference type="PROSITE" id="PS51032">
    <property type="entry name" value="AP2_ERF"/>
    <property type="match status" value="1"/>
</dbReference>
<protein>
    <submittedName>
        <fullName evidence="12">Ethylene-responsive transcription factor ERF062-like isoform X1</fullName>
    </submittedName>
</protein>
<dbReference type="PANTHER" id="PTHR31657">
    <property type="entry name" value="ETHYLENE-RESPONSIVE TRANSCRIPTION FACTOR ERF061"/>
    <property type="match status" value="1"/>
</dbReference>
<feature type="region of interest" description="Disordered" evidence="9">
    <location>
        <begin position="322"/>
        <end position="363"/>
    </location>
</feature>
<dbReference type="SMART" id="SM00380">
    <property type="entry name" value="AP2"/>
    <property type="match status" value="1"/>
</dbReference>
<feature type="compositionally biased region" description="Low complexity" evidence="9">
    <location>
        <begin position="63"/>
        <end position="75"/>
    </location>
</feature>
<dbReference type="InterPro" id="IPR001471">
    <property type="entry name" value="AP2/ERF_dom"/>
</dbReference>
<accession>A0A6J1KIS5</accession>
<dbReference type="GeneID" id="111494343"/>
<feature type="region of interest" description="Disordered" evidence="9">
    <location>
        <begin position="402"/>
        <end position="422"/>
    </location>
</feature>
<evidence type="ECO:0000256" key="9">
    <source>
        <dbReference type="SAM" id="MobiDB-lite"/>
    </source>
</evidence>
<keyword evidence="2" id="KW-0936">Ethylene signaling pathway</keyword>
<dbReference type="RefSeq" id="XP_023000034.1">
    <property type="nucleotide sequence ID" value="XM_023144266.1"/>
</dbReference>
<comment type="subcellular location">
    <subcellularLocation>
        <location evidence="1">Nucleus</location>
    </subcellularLocation>
</comment>
<dbReference type="Gene3D" id="3.30.730.10">
    <property type="entry name" value="AP2/ERF domain"/>
    <property type="match status" value="1"/>
</dbReference>
<name>A0A6J1KIS5_CUCMA</name>
<dbReference type="GO" id="GO:0005634">
    <property type="term" value="C:nucleus"/>
    <property type="evidence" value="ECO:0007669"/>
    <property type="project" value="UniProtKB-SubCell"/>
</dbReference>
<sequence length="422" mass="46533">MADQFPLIEELKNIIPKGISSSSSSSFEEFVSGYYFHGDPILWSSIARASCSENGDSTGNDQSKSPSSSSSSSSSFRLFSSEKSEISGGNLIENFRGIRKFESNLHPDGDGFVPVNFLEASPTLFQARTDSTNLTLFLQESAIVDPSPRNPFQIQAQNGLQWLKNNHNQSQAAAIAAVSSRNYSDFWLGATKTQPMKQSGRKQGNHKTESTATAVGKLFRGVRQRHWGKWVAEIRLPRNRTRVWLGTFDTAVEAAIAYDTAAYMLRGEFAHLNFPDQKHRLKSNSLNRTTAALLEAKLKTISQENTSRKKTATSTIAATTTIPTIDSSSSEKRSNLSQNPMWISPENMSGIGGNNGGSETGELKRNPDEIFEIEQHLQLSTTPSLDMDTIWDALRRVLQTLSGSKEAEPQRSGHKVMCQQGD</sequence>
<dbReference type="OrthoDB" id="777275at2759"/>
<dbReference type="GO" id="GO:0009873">
    <property type="term" value="P:ethylene-activated signaling pathway"/>
    <property type="evidence" value="ECO:0007669"/>
    <property type="project" value="UniProtKB-KW"/>
</dbReference>
<keyword evidence="5" id="KW-0010">Activator</keyword>
<evidence type="ECO:0000259" key="10">
    <source>
        <dbReference type="PROSITE" id="PS51032"/>
    </source>
</evidence>
<comment type="similarity">
    <text evidence="8">Belongs to the AP2/ERF transcription factor family. ERF subfamily.</text>
</comment>
<organism evidence="11 12">
    <name type="scientific">Cucurbita maxima</name>
    <name type="common">Pumpkin</name>
    <name type="synonym">Winter squash</name>
    <dbReference type="NCBI Taxonomy" id="3661"/>
    <lineage>
        <taxon>Eukaryota</taxon>
        <taxon>Viridiplantae</taxon>
        <taxon>Streptophyta</taxon>
        <taxon>Embryophyta</taxon>
        <taxon>Tracheophyta</taxon>
        <taxon>Spermatophyta</taxon>
        <taxon>Magnoliopsida</taxon>
        <taxon>eudicotyledons</taxon>
        <taxon>Gunneridae</taxon>
        <taxon>Pentapetalae</taxon>
        <taxon>rosids</taxon>
        <taxon>fabids</taxon>
        <taxon>Cucurbitales</taxon>
        <taxon>Cucurbitaceae</taxon>
        <taxon>Cucurbiteae</taxon>
        <taxon>Cucurbita</taxon>
    </lineage>
</organism>
<dbReference type="GO" id="GO:0003700">
    <property type="term" value="F:DNA-binding transcription factor activity"/>
    <property type="evidence" value="ECO:0007669"/>
    <property type="project" value="InterPro"/>
</dbReference>
<evidence type="ECO:0000256" key="2">
    <source>
        <dbReference type="ARBA" id="ARBA00022745"/>
    </source>
</evidence>
<proteinExistence type="inferred from homology"/>
<evidence type="ECO:0000256" key="8">
    <source>
        <dbReference type="ARBA" id="ARBA00024343"/>
    </source>
</evidence>
<evidence type="ECO:0000256" key="6">
    <source>
        <dbReference type="ARBA" id="ARBA00023163"/>
    </source>
</evidence>
<dbReference type="InterPro" id="IPR036955">
    <property type="entry name" value="AP2/ERF_dom_sf"/>
</dbReference>